<organism evidence="1 2">
    <name type="scientific">Streptomyces labedae</name>
    <dbReference type="NCBI Taxonomy" id="285569"/>
    <lineage>
        <taxon>Bacteria</taxon>
        <taxon>Bacillati</taxon>
        <taxon>Actinomycetota</taxon>
        <taxon>Actinomycetes</taxon>
        <taxon>Kitasatosporales</taxon>
        <taxon>Streptomycetaceae</taxon>
        <taxon>Streptomyces</taxon>
    </lineage>
</organism>
<dbReference type="RefSeq" id="WP_346151659.1">
    <property type="nucleotide sequence ID" value="NZ_BAAAUW010000006.1"/>
</dbReference>
<name>A0ABP6QSY1_9ACTN</name>
<gene>
    <name evidence="1" type="ORF">GCM10010469_17620</name>
</gene>
<protein>
    <submittedName>
        <fullName evidence="1">Uncharacterized protein</fullName>
    </submittedName>
</protein>
<comment type="caution">
    <text evidence="1">The sequence shown here is derived from an EMBL/GenBank/DDBJ whole genome shotgun (WGS) entry which is preliminary data.</text>
</comment>
<reference evidence="2" key="1">
    <citation type="journal article" date="2019" name="Int. J. Syst. Evol. Microbiol.">
        <title>The Global Catalogue of Microorganisms (GCM) 10K type strain sequencing project: providing services to taxonomists for standard genome sequencing and annotation.</title>
        <authorList>
            <consortium name="The Broad Institute Genomics Platform"/>
            <consortium name="The Broad Institute Genome Sequencing Center for Infectious Disease"/>
            <person name="Wu L."/>
            <person name="Ma J."/>
        </authorList>
    </citation>
    <scope>NUCLEOTIDE SEQUENCE [LARGE SCALE GENOMIC DNA]</scope>
    <source>
        <strain evidence="2">JCM 9381</strain>
    </source>
</reference>
<evidence type="ECO:0000313" key="1">
    <source>
        <dbReference type="EMBL" id="GAA3255360.1"/>
    </source>
</evidence>
<proteinExistence type="predicted"/>
<dbReference type="Proteomes" id="UP001500728">
    <property type="component" value="Unassembled WGS sequence"/>
</dbReference>
<accession>A0ABP6QSY1</accession>
<keyword evidence="2" id="KW-1185">Reference proteome</keyword>
<dbReference type="EMBL" id="BAAAUW010000006">
    <property type="protein sequence ID" value="GAA3255360.1"/>
    <property type="molecule type" value="Genomic_DNA"/>
</dbReference>
<sequence length="375" mass="42712">MAEAPDSTDLPEEGTAWRIPFGPGWQELLDSPHLGWAWLSPLMEEWTWQHDAPNTQLREVLLLFGDDRLNTWQDPQRDPGCILSALDATGRDGGRQRMRSGRSADAVYAQSMPRNRRVVLATLHAAHGLSSLLYGERAQLIRQARHTGVSWNALAKDLQCSVPTARKASSHPAAALDRTPWQDSLPMQRYTMLIAVMRDDIDKRFANRTSGPRQLIPRSARLAWQRNQFLSEDLLEDQLAWVEQPADQRAVRATLVGVGELLGMTGRVIKQLVYEARHHLRQATWDDIALALGVSVQYAHRKYAETAQWPGSRDVEVGLRLDLEYACRVAADRLRCNETPIAQQQAAEEFISNYFFDRQVMDKWRERLDGLWNSE</sequence>
<evidence type="ECO:0000313" key="2">
    <source>
        <dbReference type="Proteomes" id="UP001500728"/>
    </source>
</evidence>